<dbReference type="PANTHER" id="PTHR33794">
    <property type="entry name" value="BACILLOLYSIN"/>
    <property type="match status" value="1"/>
</dbReference>
<feature type="signal peptide" evidence="6">
    <location>
        <begin position="1"/>
        <end position="26"/>
    </location>
</feature>
<evidence type="ECO:0000256" key="6">
    <source>
        <dbReference type="SAM" id="SignalP"/>
    </source>
</evidence>
<keyword evidence="10" id="KW-1185">Reference proteome</keyword>
<dbReference type="Proteomes" id="UP000195437">
    <property type="component" value="Chromosome"/>
</dbReference>
<evidence type="ECO:0000259" key="8">
    <source>
        <dbReference type="Pfam" id="PF07504"/>
    </source>
</evidence>
<feature type="chain" id="PRO_5012643464" description="PepSY domain-containing protein" evidence="6">
    <location>
        <begin position="27"/>
        <end position="242"/>
    </location>
</feature>
<feature type="domain" description="FTP" evidence="8">
    <location>
        <begin position="99"/>
        <end position="148"/>
    </location>
</feature>
<dbReference type="KEGG" id="tum:CBW65_22680"/>
<sequence length="242" mass="27123">MAMKAKRVVGAALALAVLLSPLTAAANPDKMSKGEHRQLQDLTEKSGGTIQIRWDQKRGTPSFISGKLSKPLRGEPMEQAVKFMDTVKSLYHFDSAKKTFRLRKVQKDELGITHVRLAHLCNNIPVWGDELIVHIDKDGIVRSVNGEFTPDMGKNTERIQKPTLNSDQAIQKALDEVKPKQLDGKPTAGLFYFPYPEPDVVTLVYVVTIRDMSAPAEWKVFVDAVSGDVVHKYNNLKFKQKR</sequence>
<evidence type="ECO:0008006" key="11">
    <source>
        <dbReference type="Google" id="ProtNLM"/>
    </source>
</evidence>
<dbReference type="GO" id="GO:0008237">
    <property type="term" value="F:metallopeptidase activity"/>
    <property type="evidence" value="ECO:0007669"/>
    <property type="project" value="UniProtKB-KW"/>
</dbReference>
<keyword evidence="4" id="KW-0862">Zinc</keyword>
<dbReference type="Gene3D" id="3.10.450.490">
    <property type="match status" value="1"/>
</dbReference>
<feature type="domain" description="PepSY" evidence="7">
    <location>
        <begin position="164"/>
        <end position="230"/>
    </location>
</feature>
<evidence type="ECO:0000256" key="4">
    <source>
        <dbReference type="ARBA" id="ARBA00022833"/>
    </source>
</evidence>
<evidence type="ECO:0000313" key="10">
    <source>
        <dbReference type="Proteomes" id="UP000195437"/>
    </source>
</evidence>
<dbReference type="EMBL" id="CP021434">
    <property type="protein sequence ID" value="ARU63493.1"/>
    <property type="molecule type" value="Genomic_DNA"/>
</dbReference>
<accession>A0A1Y0IVT2</accession>
<dbReference type="InterPro" id="IPR025711">
    <property type="entry name" value="PepSY"/>
</dbReference>
<evidence type="ECO:0000256" key="2">
    <source>
        <dbReference type="ARBA" id="ARBA00022723"/>
    </source>
</evidence>
<evidence type="ECO:0000313" key="9">
    <source>
        <dbReference type="EMBL" id="ARU63493.1"/>
    </source>
</evidence>
<evidence type="ECO:0000256" key="5">
    <source>
        <dbReference type="ARBA" id="ARBA00023049"/>
    </source>
</evidence>
<keyword evidence="5" id="KW-0482">Metalloprotease</keyword>
<dbReference type="PANTHER" id="PTHR33794:SF1">
    <property type="entry name" value="BACILLOLYSIN"/>
    <property type="match status" value="1"/>
</dbReference>
<keyword evidence="2" id="KW-0479">Metal-binding</keyword>
<protein>
    <recommendedName>
        <fullName evidence="11">PepSY domain-containing protein</fullName>
    </recommendedName>
</protein>
<reference evidence="10" key="1">
    <citation type="submission" date="2017-05" db="EMBL/GenBank/DDBJ databases">
        <authorList>
            <person name="Sung H."/>
        </authorList>
    </citation>
    <scope>NUCLEOTIDE SEQUENCE [LARGE SCALE GENOMIC DNA]</scope>
    <source>
        <strain evidence="10">AR23208</strain>
    </source>
</reference>
<evidence type="ECO:0000259" key="7">
    <source>
        <dbReference type="Pfam" id="PF03413"/>
    </source>
</evidence>
<dbReference type="InterPro" id="IPR011096">
    <property type="entry name" value="FTP_domain"/>
</dbReference>
<name>A0A1Y0IVT2_9BACL</name>
<evidence type="ECO:0000256" key="3">
    <source>
        <dbReference type="ARBA" id="ARBA00022801"/>
    </source>
</evidence>
<dbReference type="GO" id="GO:0046872">
    <property type="term" value="F:metal ion binding"/>
    <property type="evidence" value="ECO:0007669"/>
    <property type="project" value="UniProtKB-KW"/>
</dbReference>
<dbReference type="AlphaFoldDB" id="A0A1Y0IVT2"/>
<dbReference type="RefSeq" id="WP_087458829.1">
    <property type="nucleotide sequence ID" value="NZ_CP021434.1"/>
</dbReference>
<organism evidence="9 10">
    <name type="scientific">Tumebacillus avium</name>
    <dbReference type="NCBI Taxonomy" id="1903704"/>
    <lineage>
        <taxon>Bacteria</taxon>
        <taxon>Bacillati</taxon>
        <taxon>Bacillota</taxon>
        <taxon>Bacilli</taxon>
        <taxon>Bacillales</taxon>
        <taxon>Alicyclobacillaceae</taxon>
        <taxon>Tumebacillus</taxon>
    </lineage>
</organism>
<dbReference type="Pfam" id="PF03413">
    <property type="entry name" value="PepSY"/>
    <property type="match status" value="1"/>
</dbReference>
<dbReference type="InterPro" id="IPR050728">
    <property type="entry name" value="Zinc_Metalloprotease_M4"/>
</dbReference>
<keyword evidence="6" id="KW-0732">Signal</keyword>
<dbReference type="Pfam" id="PF07504">
    <property type="entry name" value="FTP"/>
    <property type="match status" value="1"/>
</dbReference>
<gene>
    <name evidence="9" type="ORF">CBW65_22680</name>
</gene>
<keyword evidence="1" id="KW-0645">Protease</keyword>
<dbReference type="GO" id="GO:0006508">
    <property type="term" value="P:proteolysis"/>
    <property type="evidence" value="ECO:0007669"/>
    <property type="project" value="UniProtKB-KW"/>
</dbReference>
<evidence type="ECO:0000256" key="1">
    <source>
        <dbReference type="ARBA" id="ARBA00022670"/>
    </source>
</evidence>
<keyword evidence="3" id="KW-0378">Hydrolase</keyword>
<dbReference type="OrthoDB" id="2380710at2"/>
<proteinExistence type="predicted"/>